<evidence type="ECO:0000313" key="2">
    <source>
        <dbReference type="EMBL" id="ACB84698.1"/>
    </source>
</evidence>
<organism evidence="2 3">
    <name type="scientific">Natranaerobius thermophilus (strain ATCC BAA-1301 / DSM 18059 / JW/NM-WN-LF)</name>
    <dbReference type="NCBI Taxonomy" id="457570"/>
    <lineage>
        <taxon>Bacteria</taxon>
        <taxon>Bacillati</taxon>
        <taxon>Bacillota</taxon>
        <taxon>Clostridia</taxon>
        <taxon>Natranaerobiales</taxon>
        <taxon>Natranaerobiaceae</taxon>
        <taxon>Natranaerobius</taxon>
    </lineage>
</organism>
<dbReference type="InParanoid" id="B2A1F8"/>
<feature type="region of interest" description="Disordered" evidence="1">
    <location>
        <begin position="1"/>
        <end position="69"/>
    </location>
</feature>
<dbReference type="EMBL" id="CP001034">
    <property type="protein sequence ID" value="ACB84698.1"/>
    <property type="molecule type" value="Genomic_DNA"/>
</dbReference>
<name>B2A1F8_NATTJ</name>
<feature type="compositionally biased region" description="Polar residues" evidence="1">
    <location>
        <begin position="58"/>
        <end position="69"/>
    </location>
</feature>
<reference evidence="2 3" key="2">
    <citation type="journal article" date="2011" name="J. Bacteriol.">
        <title>Complete genome sequence of the anaerobic, halophilic alkalithermophile Natranaerobius thermophilus JW/NM-WN-LF.</title>
        <authorList>
            <person name="Zhao B."/>
            <person name="Mesbah N.M."/>
            <person name="Dalin E."/>
            <person name="Goodwin L."/>
            <person name="Nolan M."/>
            <person name="Pitluck S."/>
            <person name="Chertkov O."/>
            <person name="Brettin T.S."/>
            <person name="Han J."/>
            <person name="Larimer F.W."/>
            <person name="Land M.L."/>
            <person name="Hauser L."/>
            <person name="Kyrpides N."/>
            <person name="Wiegel J."/>
        </authorList>
    </citation>
    <scope>NUCLEOTIDE SEQUENCE [LARGE SCALE GENOMIC DNA]</scope>
    <source>
        <strain evidence="3">ATCC BAA-1301 / DSM 18059 / JW/NM-WN-LF</strain>
    </source>
</reference>
<dbReference type="AlphaFoldDB" id="B2A1F8"/>
<feature type="compositionally biased region" description="Basic and acidic residues" evidence="1">
    <location>
        <begin position="23"/>
        <end position="57"/>
    </location>
</feature>
<dbReference type="RefSeq" id="WP_012447573.1">
    <property type="nucleotide sequence ID" value="NC_010718.1"/>
</dbReference>
<gene>
    <name evidence="2" type="ordered locus">Nther_1115</name>
</gene>
<evidence type="ECO:0000256" key="1">
    <source>
        <dbReference type="SAM" id="MobiDB-lite"/>
    </source>
</evidence>
<protein>
    <submittedName>
        <fullName evidence="2">Uncharacterized protein</fullName>
    </submittedName>
</protein>
<reference evidence="2 3" key="1">
    <citation type="submission" date="2008-04" db="EMBL/GenBank/DDBJ databases">
        <title>Complete sequence of chromosome of Natranaerobius thermophilus JW/NM-WN-LF.</title>
        <authorList>
            <consortium name="US DOE Joint Genome Institute"/>
            <person name="Copeland A."/>
            <person name="Lucas S."/>
            <person name="Lapidus A."/>
            <person name="Glavina del Rio T."/>
            <person name="Dalin E."/>
            <person name="Tice H."/>
            <person name="Bruce D."/>
            <person name="Goodwin L."/>
            <person name="Pitluck S."/>
            <person name="Chertkov O."/>
            <person name="Brettin T."/>
            <person name="Detter J.C."/>
            <person name="Han C."/>
            <person name="Kuske C.R."/>
            <person name="Schmutz J."/>
            <person name="Larimer F."/>
            <person name="Land M."/>
            <person name="Hauser L."/>
            <person name="Kyrpides N."/>
            <person name="Lykidis A."/>
            <person name="Mesbah N.M."/>
            <person name="Wiegel J."/>
        </authorList>
    </citation>
    <scope>NUCLEOTIDE SEQUENCE [LARGE SCALE GENOMIC DNA]</scope>
    <source>
        <strain evidence="3">ATCC BAA-1301 / DSM 18059 / JW/NM-WN-LF</strain>
    </source>
</reference>
<dbReference type="KEGG" id="nth:Nther_1115"/>
<dbReference type="STRING" id="457570.Nther_1115"/>
<evidence type="ECO:0000313" key="3">
    <source>
        <dbReference type="Proteomes" id="UP000001683"/>
    </source>
</evidence>
<proteinExistence type="predicted"/>
<accession>B2A1F8</accession>
<feature type="compositionally biased region" description="Polar residues" evidence="1">
    <location>
        <begin position="1"/>
        <end position="22"/>
    </location>
</feature>
<keyword evidence="3" id="KW-1185">Reference proteome</keyword>
<dbReference type="HOGENOM" id="CLU_2771580_0_0_9"/>
<sequence>MLESIWETTSNSNIERTASTTKDSLRKGGEFMGEEKNKQAENKELKYQNGQDHESESSCRLTSYSSKSG</sequence>
<dbReference type="Proteomes" id="UP000001683">
    <property type="component" value="Chromosome"/>
</dbReference>